<protein>
    <submittedName>
        <fullName evidence="2">MIP03566p</fullName>
    </submittedName>
</protein>
<reference evidence="2" key="1">
    <citation type="submission" date="2009-02" db="EMBL/GenBank/DDBJ databases">
        <authorList>
            <person name="Carlson J."/>
            <person name="Booth B."/>
            <person name="Frise E."/>
            <person name="Sandler J."/>
            <person name="Wan K."/>
            <person name="Yu C."/>
            <person name="Celniker S."/>
        </authorList>
    </citation>
    <scope>NUCLEOTIDE SEQUENCE</scope>
</reference>
<evidence type="ECO:0000256" key="1">
    <source>
        <dbReference type="SAM" id="Phobius"/>
    </source>
</evidence>
<keyword evidence="1" id="KW-1133">Transmembrane helix</keyword>
<organism evidence="2">
    <name type="scientific">Drosophila melanogaster</name>
    <name type="common">Fruit fly</name>
    <dbReference type="NCBI Taxonomy" id="7227"/>
    <lineage>
        <taxon>Eukaryota</taxon>
        <taxon>Metazoa</taxon>
        <taxon>Ecdysozoa</taxon>
        <taxon>Arthropoda</taxon>
        <taxon>Hexapoda</taxon>
        <taxon>Insecta</taxon>
        <taxon>Pterygota</taxon>
        <taxon>Neoptera</taxon>
        <taxon>Endopterygota</taxon>
        <taxon>Diptera</taxon>
        <taxon>Brachycera</taxon>
        <taxon>Muscomorpha</taxon>
        <taxon>Ephydroidea</taxon>
        <taxon>Drosophilidae</taxon>
        <taxon>Drosophila</taxon>
        <taxon>Sophophora</taxon>
    </lineage>
</organism>
<evidence type="ECO:0000313" key="2">
    <source>
        <dbReference type="EMBL" id="ACN32182.1"/>
    </source>
</evidence>
<keyword evidence="1" id="KW-0812">Transmembrane</keyword>
<dbReference type="EMBL" id="BT066306">
    <property type="protein sequence ID" value="ACN32182.1"/>
    <property type="molecule type" value="mRNA"/>
</dbReference>
<keyword evidence="1" id="KW-0472">Membrane</keyword>
<proteinExistence type="evidence at transcript level"/>
<dbReference type="AlphaFoldDB" id="C0PDD7"/>
<accession>C0PDD7</accession>
<name>C0PDD7_DROME</name>
<feature type="transmembrane region" description="Helical" evidence="1">
    <location>
        <begin position="20"/>
        <end position="37"/>
    </location>
</feature>
<gene>
    <name evidence="2" type="primary">vn-RC</name>
</gene>
<sequence>MYLSHRHIYTHRYIKQKRSLLVPARVIVCVPMLHIYMHKKYIYLSRADCCDDFSI</sequence>